<dbReference type="Pfam" id="PF06429">
    <property type="entry name" value="Flg_bbr_C"/>
    <property type="match status" value="1"/>
</dbReference>
<feature type="domain" description="Flagellar basal-body/hook protein C-terminal" evidence="4">
    <location>
        <begin position="191"/>
        <end position="234"/>
    </location>
</feature>
<evidence type="ECO:0000313" key="6">
    <source>
        <dbReference type="EMBL" id="HIW84825.1"/>
    </source>
</evidence>
<dbReference type="InterPro" id="IPR019776">
    <property type="entry name" value="Flagellar_basal_body_rod_CS"/>
</dbReference>
<feature type="domain" description="Flagellar hook protein FlgE/F/G-like D1" evidence="5">
    <location>
        <begin position="89"/>
        <end position="135"/>
    </location>
</feature>
<dbReference type="InterPro" id="IPR020013">
    <property type="entry name" value="Flagellar_FlgE/F/G"/>
</dbReference>
<dbReference type="InterPro" id="IPR037925">
    <property type="entry name" value="FlgE/F/G-like"/>
</dbReference>
<comment type="subcellular location">
    <subcellularLocation>
        <location evidence="2">Bacterial flagellum basal body</location>
    </subcellularLocation>
</comment>
<keyword evidence="6" id="KW-0966">Cell projection</keyword>
<comment type="similarity">
    <text evidence="1 2">Belongs to the flagella basal body rod proteins family.</text>
</comment>
<dbReference type="Pfam" id="PF00460">
    <property type="entry name" value="Flg_bb_rod"/>
    <property type="match status" value="1"/>
</dbReference>
<dbReference type="GO" id="GO:0071978">
    <property type="term" value="P:bacterial-type flagellum-dependent swarming motility"/>
    <property type="evidence" value="ECO:0007669"/>
    <property type="project" value="TreeGrafter"/>
</dbReference>
<sequence>MDTSFYTAVRGAMTQQAHMDILSNNIANVNTNGYKTKTGSFLDLMYFNMQDRRETDTRIKSGTGALVQRTDTDFTGGTFINTGDRFDYAIQGRGFFMIQDPADNSITYTRNGNFALSQRQDGFYLVDAQGRLVLDAGRNPIRYINGELVSTPGIFDFVHTNGMASVGNNSFVPTTKNGAVMIAADATLVPGCLESSNVDMADEMSKVIISSRAYSYMLRMVQTSDEVEQTINGLRG</sequence>
<evidence type="ECO:0000259" key="4">
    <source>
        <dbReference type="Pfam" id="PF06429"/>
    </source>
</evidence>
<dbReference type="InterPro" id="IPR053967">
    <property type="entry name" value="LlgE_F_G-like_D1"/>
</dbReference>
<dbReference type="EMBL" id="DXGF01000192">
    <property type="protein sequence ID" value="HIW84825.1"/>
    <property type="molecule type" value="Genomic_DNA"/>
</dbReference>
<proteinExistence type="inferred from homology"/>
<keyword evidence="6" id="KW-0969">Cilium</keyword>
<evidence type="ECO:0000259" key="3">
    <source>
        <dbReference type="Pfam" id="PF00460"/>
    </source>
</evidence>
<gene>
    <name evidence="6" type="ORF">H9873_10990</name>
</gene>
<keyword evidence="6" id="KW-0282">Flagellum</keyword>
<evidence type="ECO:0000256" key="1">
    <source>
        <dbReference type="ARBA" id="ARBA00009677"/>
    </source>
</evidence>
<reference evidence="6" key="1">
    <citation type="journal article" date="2021" name="PeerJ">
        <title>Extensive microbial diversity within the chicken gut microbiome revealed by metagenomics and culture.</title>
        <authorList>
            <person name="Gilroy R."/>
            <person name="Ravi A."/>
            <person name="Getino M."/>
            <person name="Pursley I."/>
            <person name="Horton D.L."/>
            <person name="Alikhan N.F."/>
            <person name="Baker D."/>
            <person name="Gharbi K."/>
            <person name="Hall N."/>
            <person name="Watson M."/>
            <person name="Adriaenssens E.M."/>
            <person name="Foster-Nyarko E."/>
            <person name="Jarju S."/>
            <person name="Secka A."/>
            <person name="Antonio M."/>
            <person name="Oren A."/>
            <person name="Chaudhuri R.R."/>
            <person name="La Ragione R."/>
            <person name="Hildebrand F."/>
            <person name="Pallen M.J."/>
        </authorList>
    </citation>
    <scope>NUCLEOTIDE SEQUENCE</scope>
    <source>
        <strain evidence="6">ChiSxjej1B13-11762</strain>
    </source>
</reference>
<feature type="domain" description="Flagellar basal body rod protein N-terminal" evidence="3">
    <location>
        <begin position="5"/>
        <end position="35"/>
    </location>
</feature>
<comment type="caution">
    <text evidence="6">The sequence shown here is derived from an EMBL/GenBank/DDBJ whole genome shotgun (WGS) entry which is preliminary data.</text>
</comment>
<evidence type="ECO:0000256" key="2">
    <source>
        <dbReference type="RuleBase" id="RU362116"/>
    </source>
</evidence>
<dbReference type="PROSITE" id="PS00588">
    <property type="entry name" value="FLAGELLA_BB_ROD"/>
    <property type="match status" value="1"/>
</dbReference>
<accession>A0A9D1UFR3</accession>
<protein>
    <submittedName>
        <fullName evidence="6">Flagellar hook-basal body protein</fullName>
    </submittedName>
</protein>
<dbReference type="GO" id="GO:0009425">
    <property type="term" value="C:bacterial-type flagellum basal body"/>
    <property type="evidence" value="ECO:0007669"/>
    <property type="project" value="UniProtKB-SubCell"/>
</dbReference>
<dbReference type="InterPro" id="IPR001444">
    <property type="entry name" value="Flag_bb_rod_N"/>
</dbReference>
<reference evidence="6" key="2">
    <citation type="submission" date="2021-04" db="EMBL/GenBank/DDBJ databases">
        <authorList>
            <person name="Gilroy R."/>
        </authorList>
    </citation>
    <scope>NUCLEOTIDE SEQUENCE</scope>
    <source>
        <strain evidence="6">ChiSxjej1B13-11762</strain>
    </source>
</reference>
<dbReference type="AlphaFoldDB" id="A0A9D1UFR3"/>
<dbReference type="NCBIfam" id="TIGR03506">
    <property type="entry name" value="FlgEFG_subfam"/>
    <property type="match status" value="1"/>
</dbReference>
<keyword evidence="2" id="KW-0975">Bacterial flagellum</keyword>
<dbReference type="Proteomes" id="UP000824263">
    <property type="component" value="Unassembled WGS sequence"/>
</dbReference>
<dbReference type="Pfam" id="PF22692">
    <property type="entry name" value="LlgE_F_G_D1"/>
    <property type="match status" value="1"/>
</dbReference>
<evidence type="ECO:0000313" key="7">
    <source>
        <dbReference type="Proteomes" id="UP000824263"/>
    </source>
</evidence>
<dbReference type="PANTHER" id="PTHR30435:SF19">
    <property type="entry name" value="FLAGELLAR BASAL-BODY ROD PROTEIN FLGG"/>
    <property type="match status" value="1"/>
</dbReference>
<dbReference type="PANTHER" id="PTHR30435">
    <property type="entry name" value="FLAGELLAR PROTEIN"/>
    <property type="match status" value="1"/>
</dbReference>
<evidence type="ECO:0000259" key="5">
    <source>
        <dbReference type="Pfam" id="PF22692"/>
    </source>
</evidence>
<organism evidence="6 7">
    <name type="scientific">Candidatus Dorea gallistercoris</name>
    <dbReference type="NCBI Taxonomy" id="2838542"/>
    <lineage>
        <taxon>Bacteria</taxon>
        <taxon>Bacillati</taxon>
        <taxon>Bacillota</taxon>
        <taxon>Clostridia</taxon>
        <taxon>Lachnospirales</taxon>
        <taxon>Lachnospiraceae</taxon>
        <taxon>Dorea</taxon>
    </lineage>
</organism>
<name>A0A9D1UFR3_9FIRM</name>
<dbReference type="InterPro" id="IPR010930">
    <property type="entry name" value="Flg_bb/hook_C_dom"/>
</dbReference>
<dbReference type="SUPFAM" id="SSF117143">
    <property type="entry name" value="Flagellar hook protein flgE"/>
    <property type="match status" value="1"/>
</dbReference>